<evidence type="ECO:0000256" key="5">
    <source>
        <dbReference type="ARBA" id="ARBA00022723"/>
    </source>
</evidence>
<evidence type="ECO:0000313" key="9">
    <source>
        <dbReference type="EnsemblPlants" id="HORVU.MOREX.r3.1HG0079340.1.CDS1"/>
    </source>
</evidence>
<dbReference type="InterPro" id="IPR027806">
    <property type="entry name" value="HARBI1_dom"/>
</dbReference>
<evidence type="ECO:0000259" key="8">
    <source>
        <dbReference type="Pfam" id="PF13359"/>
    </source>
</evidence>
<dbReference type="Proteomes" id="UP000011116">
    <property type="component" value="Chromosome 1H"/>
</dbReference>
<dbReference type="InterPro" id="IPR045249">
    <property type="entry name" value="HARBI1-like"/>
</dbReference>
<proteinExistence type="inferred from homology"/>
<accession>A0A8I6WSZ1</accession>
<evidence type="ECO:0000256" key="4">
    <source>
        <dbReference type="ARBA" id="ARBA00022722"/>
    </source>
</evidence>
<evidence type="ECO:0000256" key="2">
    <source>
        <dbReference type="ARBA" id="ARBA00004123"/>
    </source>
</evidence>
<organism evidence="9 10">
    <name type="scientific">Hordeum vulgare subsp. vulgare</name>
    <name type="common">Domesticated barley</name>
    <dbReference type="NCBI Taxonomy" id="112509"/>
    <lineage>
        <taxon>Eukaryota</taxon>
        <taxon>Viridiplantae</taxon>
        <taxon>Streptophyta</taxon>
        <taxon>Embryophyta</taxon>
        <taxon>Tracheophyta</taxon>
        <taxon>Spermatophyta</taxon>
        <taxon>Magnoliopsida</taxon>
        <taxon>Liliopsida</taxon>
        <taxon>Poales</taxon>
        <taxon>Poaceae</taxon>
        <taxon>BOP clade</taxon>
        <taxon>Pooideae</taxon>
        <taxon>Triticodae</taxon>
        <taxon>Triticeae</taxon>
        <taxon>Hordeinae</taxon>
        <taxon>Hordeum</taxon>
    </lineage>
</organism>
<comment type="subcellular location">
    <subcellularLocation>
        <location evidence="2">Nucleus</location>
    </subcellularLocation>
</comment>
<evidence type="ECO:0000313" key="10">
    <source>
        <dbReference type="Proteomes" id="UP000011116"/>
    </source>
</evidence>
<dbReference type="Gramene" id="HORVU.MOREX.r3.1HG0079340.1">
    <property type="protein sequence ID" value="HORVU.MOREX.r3.1HG0079340.1.CDS1"/>
    <property type="gene ID" value="HORVU.MOREX.r3.1HG0079340"/>
</dbReference>
<dbReference type="EnsemblPlants" id="HORVU.MOREX.r3.1HG0079340.1">
    <property type="protein sequence ID" value="HORVU.MOREX.r3.1HG0079340.1.CDS1"/>
    <property type="gene ID" value="HORVU.MOREX.r3.1HG0079340"/>
</dbReference>
<evidence type="ECO:0000256" key="3">
    <source>
        <dbReference type="ARBA" id="ARBA00006958"/>
    </source>
</evidence>
<comment type="similarity">
    <text evidence="3">Belongs to the HARBI1 family.</text>
</comment>
<dbReference type="PANTHER" id="PTHR22930">
    <property type="match status" value="1"/>
</dbReference>
<reference evidence="9" key="2">
    <citation type="submission" date="2020-10" db="EMBL/GenBank/DDBJ databases">
        <authorList>
            <person name="Scholz U."/>
            <person name="Mascher M."/>
            <person name="Fiebig A."/>
        </authorList>
    </citation>
    <scope>NUCLEOTIDE SEQUENCE [LARGE SCALE GENOMIC DNA]</scope>
    <source>
        <strain evidence="9">cv. Morex</strain>
    </source>
</reference>
<dbReference type="GO" id="GO:0005634">
    <property type="term" value="C:nucleus"/>
    <property type="evidence" value="ECO:0007669"/>
    <property type="project" value="UniProtKB-SubCell"/>
</dbReference>
<reference evidence="9" key="3">
    <citation type="submission" date="2022-01" db="UniProtKB">
        <authorList>
            <consortium name="EnsemblPlants"/>
        </authorList>
    </citation>
    <scope>IDENTIFICATION</scope>
    <source>
        <strain evidence="9">subsp. vulgare</strain>
    </source>
</reference>
<dbReference type="AlphaFoldDB" id="A0A8I6WSZ1"/>
<feature type="domain" description="DDE Tnp4" evidence="8">
    <location>
        <begin position="10"/>
        <end position="102"/>
    </location>
</feature>
<evidence type="ECO:0000256" key="1">
    <source>
        <dbReference type="ARBA" id="ARBA00001968"/>
    </source>
</evidence>
<sequence>MSRPGGINIPDGKFHLGDAGYACRPRVISPFRKTGYHLNEFSCRNYPRNPLELFNLRHSSLRVTIERAFGALKNMFKILDQNPFHPYPTQVKLVLPCSIMHNWIMQWGFDELVCEEEDVTSNDFDLGGHGVEAFYNEAWKIGVGTCNLG</sequence>
<evidence type="ECO:0000256" key="6">
    <source>
        <dbReference type="ARBA" id="ARBA00022801"/>
    </source>
</evidence>
<keyword evidence="4" id="KW-0540">Nuclease</keyword>
<dbReference type="GO" id="GO:0046872">
    <property type="term" value="F:metal ion binding"/>
    <property type="evidence" value="ECO:0007669"/>
    <property type="project" value="UniProtKB-KW"/>
</dbReference>
<dbReference type="GO" id="GO:0004518">
    <property type="term" value="F:nuclease activity"/>
    <property type="evidence" value="ECO:0007669"/>
    <property type="project" value="UniProtKB-KW"/>
</dbReference>
<keyword evidence="5" id="KW-0479">Metal-binding</keyword>
<reference evidence="10" key="1">
    <citation type="journal article" date="2012" name="Nature">
        <title>A physical, genetic and functional sequence assembly of the barley genome.</title>
        <authorList>
            <consortium name="The International Barley Genome Sequencing Consortium"/>
            <person name="Mayer K.F."/>
            <person name="Waugh R."/>
            <person name="Brown J.W."/>
            <person name="Schulman A."/>
            <person name="Langridge P."/>
            <person name="Platzer M."/>
            <person name="Fincher G.B."/>
            <person name="Muehlbauer G.J."/>
            <person name="Sato K."/>
            <person name="Close T.J."/>
            <person name="Wise R.P."/>
            <person name="Stein N."/>
        </authorList>
    </citation>
    <scope>NUCLEOTIDE SEQUENCE [LARGE SCALE GENOMIC DNA]</scope>
    <source>
        <strain evidence="10">cv. Morex</strain>
    </source>
</reference>
<keyword evidence="6" id="KW-0378">Hydrolase</keyword>
<dbReference type="PANTHER" id="PTHR22930:SF259">
    <property type="entry name" value="OS08G0106900 PROTEIN"/>
    <property type="match status" value="1"/>
</dbReference>
<comment type="cofactor">
    <cofactor evidence="1">
        <name>a divalent metal cation</name>
        <dbReference type="ChEBI" id="CHEBI:60240"/>
    </cofactor>
</comment>
<dbReference type="GO" id="GO:0016787">
    <property type="term" value="F:hydrolase activity"/>
    <property type="evidence" value="ECO:0007669"/>
    <property type="project" value="UniProtKB-KW"/>
</dbReference>
<name>A0A8I6WSZ1_HORVV</name>
<keyword evidence="7" id="KW-0539">Nucleus</keyword>
<evidence type="ECO:0000256" key="7">
    <source>
        <dbReference type="ARBA" id="ARBA00023242"/>
    </source>
</evidence>
<protein>
    <recommendedName>
        <fullName evidence="8">DDE Tnp4 domain-containing protein</fullName>
    </recommendedName>
</protein>
<keyword evidence="10" id="KW-1185">Reference proteome</keyword>
<dbReference type="Pfam" id="PF13359">
    <property type="entry name" value="DDE_Tnp_4"/>
    <property type="match status" value="1"/>
</dbReference>